<evidence type="ECO:0000313" key="3">
    <source>
        <dbReference type="Proteomes" id="UP000017127"/>
    </source>
</evidence>
<accession>U7Q6P6</accession>
<dbReference type="SUPFAM" id="SSF81886">
    <property type="entry name" value="Helical scaffold and wing domains of SecA"/>
    <property type="match status" value="1"/>
</dbReference>
<dbReference type="GO" id="GO:0016020">
    <property type="term" value="C:membrane"/>
    <property type="evidence" value="ECO:0007669"/>
    <property type="project" value="InterPro"/>
</dbReference>
<evidence type="ECO:0000259" key="1">
    <source>
        <dbReference type="Pfam" id="PF07516"/>
    </source>
</evidence>
<comment type="caution">
    <text evidence="2">The sequence shown here is derived from an EMBL/GenBank/DDBJ whole genome shotgun (WGS) entry which is preliminary data.</text>
</comment>
<feature type="domain" description="SecA Wing/Scaffold" evidence="1">
    <location>
        <begin position="2"/>
        <end position="89"/>
    </location>
</feature>
<feature type="non-terminal residue" evidence="2">
    <location>
        <position position="89"/>
    </location>
</feature>
<name>U7Q6P6_9CYAN</name>
<evidence type="ECO:0000313" key="2">
    <source>
        <dbReference type="EMBL" id="ERT03493.1"/>
    </source>
</evidence>
<dbReference type="GO" id="GO:0017038">
    <property type="term" value="P:protein import"/>
    <property type="evidence" value="ECO:0007669"/>
    <property type="project" value="InterPro"/>
</dbReference>
<proteinExistence type="predicted"/>
<reference evidence="2 3" key="1">
    <citation type="journal article" date="2013" name="Front. Microbiol.">
        <title>Comparative genomic analyses of the cyanobacterium, Lyngbya aestuarii BL J, a powerful hydrogen producer.</title>
        <authorList>
            <person name="Kothari A."/>
            <person name="Vaughn M."/>
            <person name="Garcia-Pichel F."/>
        </authorList>
    </citation>
    <scope>NUCLEOTIDE SEQUENCE [LARGE SCALE GENOMIC DNA]</scope>
    <source>
        <strain evidence="2 3">BL J</strain>
    </source>
</reference>
<gene>
    <name evidence="2" type="ORF">M595_6569</name>
</gene>
<dbReference type="AlphaFoldDB" id="U7Q6P6"/>
<dbReference type="InterPro" id="IPR011116">
    <property type="entry name" value="SecA_Wing/Scaffold"/>
</dbReference>
<dbReference type="Gene3D" id="1.10.3060.10">
    <property type="entry name" value="Helical scaffold and wing domains of SecA"/>
    <property type="match status" value="1"/>
</dbReference>
<protein>
    <submittedName>
        <fullName evidence="2">SecA Wing and Scaffold domain protein</fullName>
    </submittedName>
</protein>
<dbReference type="EMBL" id="AUZM01000437">
    <property type="protein sequence ID" value="ERT03493.1"/>
    <property type="molecule type" value="Genomic_DNA"/>
</dbReference>
<dbReference type="Proteomes" id="UP000017127">
    <property type="component" value="Unassembled WGS sequence"/>
</dbReference>
<keyword evidence="3" id="KW-1185">Reference proteome</keyword>
<dbReference type="Pfam" id="PF07516">
    <property type="entry name" value="SecA_SW"/>
    <property type="match status" value="1"/>
</dbReference>
<organism evidence="2 3">
    <name type="scientific">Lyngbya aestuarii BL J</name>
    <dbReference type="NCBI Taxonomy" id="1348334"/>
    <lineage>
        <taxon>Bacteria</taxon>
        <taxon>Bacillati</taxon>
        <taxon>Cyanobacteriota</taxon>
        <taxon>Cyanophyceae</taxon>
        <taxon>Oscillatoriophycideae</taxon>
        <taxon>Oscillatoriales</taxon>
        <taxon>Microcoleaceae</taxon>
        <taxon>Lyngbya</taxon>
    </lineage>
</organism>
<sequence>MNDIVDAYINPDLPSEEWDLENVVSKVKEFVYLLSDLNADQLIDLNVDEIKTFLHEQLRNAYDIKEAQVNQIKPGLMREAERFFILQQI</sequence>
<dbReference type="InterPro" id="IPR036266">
    <property type="entry name" value="SecA_Wing/Scaffold_sf"/>
</dbReference>